<feature type="transmembrane region" description="Helical" evidence="8">
    <location>
        <begin position="77"/>
        <end position="98"/>
    </location>
</feature>
<evidence type="ECO:0000256" key="3">
    <source>
        <dbReference type="ARBA" id="ARBA00022670"/>
    </source>
</evidence>
<evidence type="ECO:0000256" key="5">
    <source>
        <dbReference type="ARBA" id="ARBA00022801"/>
    </source>
</evidence>
<keyword evidence="5" id="KW-0378">Hydrolase</keyword>
<keyword evidence="10" id="KW-1185">Reference proteome</keyword>
<evidence type="ECO:0000256" key="2">
    <source>
        <dbReference type="ARBA" id="ARBA00022475"/>
    </source>
</evidence>
<dbReference type="Proteomes" id="UP000220102">
    <property type="component" value="Unassembled WGS sequence"/>
</dbReference>
<feature type="transmembrane region" description="Helical" evidence="8">
    <location>
        <begin position="12"/>
        <end position="32"/>
    </location>
</feature>
<dbReference type="NCBIfam" id="NF046081">
    <property type="entry name" value="exosort_XrtX"/>
    <property type="match status" value="1"/>
</dbReference>
<dbReference type="InterPro" id="IPR026392">
    <property type="entry name" value="Exo/Archaeosortase_dom"/>
</dbReference>
<keyword evidence="2" id="KW-1003">Cell membrane</keyword>
<comment type="subcellular location">
    <subcellularLocation>
        <location evidence="1">Cell membrane</location>
        <topology evidence="1">Multi-pass membrane protein</topology>
    </subcellularLocation>
</comment>
<dbReference type="GO" id="GO:0005886">
    <property type="term" value="C:plasma membrane"/>
    <property type="evidence" value="ECO:0007669"/>
    <property type="project" value="UniProtKB-SubCell"/>
</dbReference>
<dbReference type="EMBL" id="PDEQ01000007">
    <property type="protein sequence ID" value="PEN12634.1"/>
    <property type="molecule type" value="Genomic_DNA"/>
</dbReference>
<feature type="transmembrane region" description="Helical" evidence="8">
    <location>
        <begin position="110"/>
        <end position="133"/>
    </location>
</feature>
<feature type="transmembrane region" description="Helical" evidence="8">
    <location>
        <begin position="139"/>
        <end position="163"/>
    </location>
</feature>
<reference evidence="9 10" key="1">
    <citation type="submission" date="2017-10" db="EMBL/GenBank/DDBJ databases">
        <title>Draft genome of Longibacter Salinarum.</title>
        <authorList>
            <person name="Goh K.M."/>
            <person name="Shamsir M.S."/>
            <person name="Lim S.W."/>
        </authorList>
    </citation>
    <scope>NUCLEOTIDE SEQUENCE [LARGE SCALE GENOMIC DNA]</scope>
    <source>
        <strain evidence="9 10">KCTC 52045</strain>
    </source>
</reference>
<keyword evidence="3" id="KW-0645">Protease</keyword>
<protein>
    <submittedName>
        <fullName evidence="9">Exosortase/archaeosortase family protein</fullName>
    </submittedName>
</protein>
<evidence type="ECO:0000256" key="8">
    <source>
        <dbReference type="SAM" id="Phobius"/>
    </source>
</evidence>
<evidence type="ECO:0000256" key="6">
    <source>
        <dbReference type="ARBA" id="ARBA00022989"/>
    </source>
</evidence>
<sequence>MSSSSSRQIWTFVGKALAIYGMWYVAYDLWLLPDGRLDAWLSKNVAWMTDMVMTAFGFDVFSSGRYVVPAGAGGVEIANGCNGLTTVGLFIGFVVAYPGRWWRRMIFIPLGILAIYATNVFRIVIMLLAQLYWPAAFDPLHGFGLTTIFYVAVFGLWVVWVNYGGATKSLSSQLESAPA</sequence>
<dbReference type="OrthoDB" id="678161at2"/>
<comment type="caution">
    <text evidence="9">The sequence shown here is derived from an EMBL/GenBank/DDBJ whole genome shotgun (WGS) entry which is preliminary data.</text>
</comment>
<evidence type="ECO:0000313" key="9">
    <source>
        <dbReference type="EMBL" id="PEN12634.1"/>
    </source>
</evidence>
<evidence type="ECO:0000256" key="1">
    <source>
        <dbReference type="ARBA" id="ARBA00004651"/>
    </source>
</evidence>
<keyword evidence="7 8" id="KW-0472">Membrane</keyword>
<dbReference type="NCBIfam" id="TIGR04178">
    <property type="entry name" value="exo_archaeo"/>
    <property type="match status" value="1"/>
</dbReference>
<keyword evidence="4 8" id="KW-0812">Transmembrane</keyword>
<organism evidence="9 10">
    <name type="scientific">Longibacter salinarum</name>
    <dbReference type="NCBI Taxonomy" id="1850348"/>
    <lineage>
        <taxon>Bacteria</taxon>
        <taxon>Pseudomonadati</taxon>
        <taxon>Rhodothermota</taxon>
        <taxon>Rhodothermia</taxon>
        <taxon>Rhodothermales</taxon>
        <taxon>Salisaetaceae</taxon>
        <taxon>Longibacter</taxon>
    </lineage>
</organism>
<dbReference type="RefSeq" id="WP_098077230.1">
    <property type="nucleotide sequence ID" value="NZ_PDEQ01000007.1"/>
</dbReference>
<evidence type="ECO:0000256" key="7">
    <source>
        <dbReference type="ARBA" id="ARBA00023136"/>
    </source>
</evidence>
<evidence type="ECO:0000313" key="10">
    <source>
        <dbReference type="Proteomes" id="UP000220102"/>
    </source>
</evidence>
<dbReference type="GO" id="GO:0008233">
    <property type="term" value="F:peptidase activity"/>
    <property type="evidence" value="ECO:0007669"/>
    <property type="project" value="UniProtKB-KW"/>
</dbReference>
<dbReference type="InterPro" id="IPR019127">
    <property type="entry name" value="Exosortase"/>
</dbReference>
<dbReference type="GO" id="GO:0006508">
    <property type="term" value="P:proteolysis"/>
    <property type="evidence" value="ECO:0007669"/>
    <property type="project" value="UniProtKB-KW"/>
</dbReference>
<evidence type="ECO:0000256" key="4">
    <source>
        <dbReference type="ARBA" id="ARBA00022692"/>
    </source>
</evidence>
<name>A0A2A8CVL7_9BACT</name>
<dbReference type="Pfam" id="PF09721">
    <property type="entry name" value="Exosortase_EpsH"/>
    <property type="match status" value="1"/>
</dbReference>
<accession>A0A2A8CVL7</accession>
<gene>
    <name evidence="9" type="ORF">CRI94_14055</name>
</gene>
<proteinExistence type="predicted"/>
<dbReference type="AlphaFoldDB" id="A0A2A8CVL7"/>
<keyword evidence="6 8" id="KW-1133">Transmembrane helix</keyword>